<keyword evidence="4" id="KW-1185">Reference proteome</keyword>
<dbReference type="PANTHER" id="PTHR12184">
    <property type="entry name" value="UBIQUINOL-CYTOCHROME C REDUCTASE COMPLEX ASSEMBLY FACTOR 1 FAMILY MEMBER"/>
    <property type="match status" value="1"/>
</dbReference>
<feature type="domain" description="Ubiquinol-cytochrome c chaperone" evidence="2">
    <location>
        <begin position="60"/>
        <end position="195"/>
    </location>
</feature>
<dbReference type="Pfam" id="PF03981">
    <property type="entry name" value="Ubiq_cyt_C_chap"/>
    <property type="match status" value="1"/>
</dbReference>
<accession>A0AAN7VWH3</accession>
<evidence type="ECO:0000259" key="2">
    <source>
        <dbReference type="Pfam" id="PF03981"/>
    </source>
</evidence>
<dbReference type="PANTHER" id="PTHR12184:SF1">
    <property type="entry name" value="UBIQUINOL-CYTOCHROME-C REDUCTASE COMPLEX ASSEMBLY FACTOR 1"/>
    <property type="match status" value="1"/>
</dbReference>
<comment type="caution">
    <text evidence="3">The sequence shown here is derived from an EMBL/GenBank/DDBJ whole genome shotgun (WGS) entry which is preliminary data.</text>
</comment>
<evidence type="ECO:0000256" key="1">
    <source>
        <dbReference type="ARBA" id="ARBA00006407"/>
    </source>
</evidence>
<evidence type="ECO:0000313" key="4">
    <source>
        <dbReference type="Proteomes" id="UP001329430"/>
    </source>
</evidence>
<dbReference type="Proteomes" id="UP001329430">
    <property type="component" value="Chromosome 1"/>
</dbReference>
<dbReference type="InterPro" id="IPR007129">
    <property type="entry name" value="Ubiqinol_cyt_c_chaperone_CPB3"/>
</dbReference>
<name>A0AAN7VWH3_9COLE</name>
<dbReference type="InterPro" id="IPR021150">
    <property type="entry name" value="Ubiq_cyt_c_chap"/>
</dbReference>
<protein>
    <recommendedName>
        <fullName evidence="2">Ubiquinol-cytochrome c chaperone domain-containing protein</fullName>
    </recommendedName>
</protein>
<proteinExistence type="inferred from homology"/>
<dbReference type="AlphaFoldDB" id="A0AAN7VWH3"/>
<reference evidence="3 4" key="1">
    <citation type="journal article" date="2024" name="Insects">
        <title>An Improved Chromosome-Level Genome Assembly of the Firefly Pyrocoelia pectoralis.</title>
        <authorList>
            <person name="Fu X."/>
            <person name="Meyer-Rochow V.B."/>
            <person name="Ballantyne L."/>
            <person name="Zhu X."/>
        </authorList>
    </citation>
    <scope>NUCLEOTIDE SEQUENCE [LARGE SCALE GENOMIC DNA]</scope>
    <source>
        <strain evidence="3">XCY_ONT2</strain>
    </source>
</reference>
<dbReference type="GO" id="GO:0034551">
    <property type="term" value="P:mitochondrial respiratory chain complex III assembly"/>
    <property type="evidence" value="ECO:0007669"/>
    <property type="project" value="TreeGrafter"/>
</dbReference>
<gene>
    <name evidence="3" type="ORF">RI129_001833</name>
</gene>
<sequence length="205" mass="23904">MPPCPPSRPISTTDAKPFYKLKSLISKKFTFSKSRSKVLAYMLFESIADSINYPEVFKLLKMPDTFYSWFVVTELHIWMLMVRFMAEGDEGEHLRNFILEVLWADVDQRIKKLGEVNVSSMREQVIELSDQLRAAIIAYDEGLQSTDVILAGALWRRLYQHANVDPECLDMLVKYVRKQVQLLDNIAYSELMKNKTIKWEPIQSM</sequence>
<dbReference type="GO" id="GO:0005739">
    <property type="term" value="C:mitochondrion"/>
    <property type="evidence" value="ECO:0007669"/>
    <property type="project" value="TreeGrafter"/>
</dbReference>
<evidence type="ECO:0000313" key="3">
    <source>
        <dbReference type="EMBL" id="KAK5650804.1"/>
    </source>
</evidence>
<organism evidence="3 4">
    <name type="scientific">Pyrocoelia pectoralis</name>
    <dbReference type="NCBI Taxonomy" id="417401"/>
    <lineage>
        <taxon>Eukaryota</taxon>
        <taxon>Metazoa</taxon>
        <taxon>Ecdysozoa</taxon>
        <taxon>Arthropoda</taxon>
        <taxon>Hexapoda</taxon>
        <taxon>Insecta</taxon>
        <taxon>Pterygota</taxon>
        <taxon>Neoptera</taxon>
        <taxon>Endopterygota</taxon>
        <taxon>Coleoptera</taxon>
        <taxon>Polyphaga</taxon>
        <taxon>Elateriformia</taxon>
        <taxon>Elateroidea</taxon>
        <taxon>Lampyridae</taxon>
        <taxon>Lampyrinae</taxon>
        <taxon>Pyrocoelia</taxon>
    </lineage>
</organism>
<dbReference type="EMBL" id="JAVRBK010000001">
    <property type="protein sequence ID" value="KAK5650804.1"/>
    <property type="molecule type" value="Genomic_DNA"/>
</dbReference>
<comment type="similarity">
    <text evidence="1">Belongs to the CBP3 family.</text>
</comment>